<protein>
    <submittedName>
        <fullName evidence="1">HAD family phosphatase</fullName>
    </submittedName>
</protein>
<comment type="caution">
    <text evidence="1">The sequence shown here is derived from an EMBL/GenBank/DDBJ whole genome shotgun (WGS) entry which is preliminary data.</text>
</comment>
<dbReference type="EMBL" id="PJAI02000001">
    <property type="protein sequence ID" value="TYK67204.1"/>
    <property type="molecule type" value="Genomic_DNA"/>
</dbReference>
<dbReference type="InterPro" id="IPR006439">
    <property type="entry name" value="HAD-SF_hydro_IA"/>
</dbReference>
<accession>A0ABY3N140</accession>
<dbReference type="SFLD" id="SFLDS00003">
    <property type="entry name" value="Haloacid_Dehalogenase"/>
    <property type="match status" value="1"/>
</dbReference>
<organism evidence="1 2">
    <name type="scientific">Colwellia echini</name>
    <dbReference type="NCBI Taxonomy" id="1982103"/>
    <lineage>
        <taxon>Bacteria</taxon>
        <taxon>Pseudomonadati</taxon>
        <taxon>Pseudomonadota</taxon>
        <taxon>Gammaproteobacteria</taxon>
        <taxon>Alteromonadales</taxon>
        <taxon>Colwelliaceae</taxon>
        <taxon>Colwellia</taxon>
    </lineage>
</organism>
<evidence type="ECO:0000313" key="2">
    <source>
        <dbReference type="Proteomes" id="UP000815846"/>
    </source>
</evidence>
<name>A0ABY3N140_9GAMM</name>
<keyword evidence="2" id="KW-1185">Reference proteome</keyword>
<dbReference type="SUPFAM" id="SSF56784">
    <property type="entry name" value="HAD-like"/>
    <property type="match status" value="1"/>
</dbReference>
<dbReference type="SFLD" id="SFLDG01129">
    <property type="entry name" value="C1.5:_HAD__Beta-PGM__Phosphata"/>
    <property type="match status" value="1"/>
</dbReference>
<evidence type="ECO:0000313" key="1">
    <source>
        <dbReference type="EMBL" id="TYK67204.1"/>
    </source>
</evidence>
<dbReference type="InterPro" id="IPR023214">
    <property type="entry name" value="HAD_sf"/>
</dbReference>
<sequence>MLTKEIKAVLFDKDGTIFDSEQIYCDSWVASAKAFNVNFTAEMYDPFVGVRAVECYQRAHKMFGESFPMKDFIKHNRRYIDDKKAAGMPIKKGFITFFEQVKSLSLPIGLVTSSAHDAAILSFTGTDFMDYFTVFITGDLVDVAKPSPDCYLLAAKKLGIKPENILVFEDSSAGVSAATLAGCQTVAIPDYLPVENSLLDKCAYVVESFEDADFIIDEIRAKTKL</sequence>
<dbReference type="NCBIfam" id="TIGR01509">
    <property type="entry name" value="HAD-SF-IA-v3"/>
    <property type="match status" value="1"/>
</dbReference>
<dbReference type="InterPro" id="IPR023198">
    <property type="entry name" value="PGP-like_dom2"/>
</dbReference>
<dbReference type="PANTHER" id="PTHR18901">
    <property type="entry name" value="2-DEOXYGLUCOSE-6-PHOSPHATE PHOSPHATASE 2"/>
    <property type="match status" value="1"/>
</dbReference>
<dbReference type="Gene3D" id="3.40.50.1000">
    <property type="entry name" value="HAD superfamily/HAD-like"/>
    <property type="match status" value="1"/>
</dbReference>
<gene>
    <name evidence="1" type="ORF">CWS31_001330</name>
</gene>
<dbReference type="Pfam" id="PF00702">
    <property type="entry name" value="Hydrolase"/>
    <property type="match status" value="1"/>
</dbReference>
<dbReference type="Proteomes" id="UP000815846">
    <property type="component" value="Unassembled WGS sequence"/>
</dbReference>
<dbReference type="Gene3D" id="1.10.150.240">
    <property type="entry name" value="Putative phosphatase, domain 2"/>
    <property type="match status" value="1"/>
</dbReference>
<dbReference type="InterPro" id="IPR036412">
    <property type="entry name" value="HAD-like_sf"/>
</dbReference>
<reference evidence="1 2" key="1">
    <citation type="submission" date="2019-08" db="EMBL/GenBank/DDBJ databases">
        <title>Microbe sample from Colwellia echini.</title>
        <authorList>
            <person name="Christiansen L."/>
            <person name="Pathiraja D."/>
            <person name="Schultz-Johansen M."/>
            <person name="Choi I.-G."/>
            <person name="Stougaard P."/>
        </authorList>
    </citation>
    <scope>NUCLEOTIDE SEQUENCE [LARGE SCALE GENOMIC DNA]</scope>
    <source>
        <strain evidence="1 2">A3</strain>
    </source>
</reference>
<dbReference type="RefSeq" id="WP_148747642.1">
    <property type="nucleotide sequence ID" value="NZ_PJAI02000001.1"/>
</dbReference>
<proteinExistence type="predicted"/>
<dbReference type="CDD" id="cd07505">
    <property type="entry name" value="HAD_BPGM-like"/>
    <property type="match status" value="1"/>
</dbReference>
<dbReference type="PANTHER" id="PTHR18901:SF38">
    <property type="entry name" value="PSEUDOURIDINE-5'-PHOSPHATASE"/>
    <property type="match status" value="1"/>
</dbReference>